<keyword evidence="2" id="KW-0812">Transmembrane</keyword>
<feature type="region of interest" description="Disordered" evidence="1">
    <location>
        <begin position="1"/>
        <end position="34"/>
    </location>
</feature>
<dbReference type="Pfam" id="PF19516">
    <property type="entry name" value="DUF6049"/>
    <property type="match status" value="1"/>
</dbReference>
<keyword evidence="2" id="KW-0472">Membrane</keyword>
<reference evidence="3 4" key="1">
    <citation type="journal article" date="2023" name="Virus Evol.">
        <title>Computational host range prediction-The good, the bad, and the ugly.</title>
        <authorList>
            <person name="Howell A.A."/>
            <person name="Versoza C.J."/>
            <person name="Pfeifer S.P."/>
        </authorList>
    </citation>
    <scope>NUCLEOTIDE SEQUENCE [LARGE SCALE GENOMIC DNA]</scope>
    <source>
        <strain evidence="3 4">1610/1b</strain>
    </source>
</reference>
<evidence type="ECO:0000256" key="2">
    <source>
        <dbReference type="SAM" id="Phobius"/>
    </source>
</evidence>
<evidence type="ECO:0000256" key="1">
    <source>
        <dbReference type="SAM" id="MobiDB-lite"/>
    </source>
</evidence>
<feature type="transmembrane region" description="Helical" evidence="2">
    <location>
        <begin position="44"/>
        <end position="68"/>
    </location>
</feature>
<dbReference type="EMBL" id="CP136137">
    <property type="protein sequence ID" value="WYY08927.1"/>
    <property type="molecule type" value="Genomic_DNA"/>
</dbReference>
<feature type="region of interest" description="Disordered" evidence="1">
    <location>
        <begin position="549"/>
        <end position="574"/>
    </location>
</feature>
<dbReference type="PROSITE" id="PS00430">
    <property type="entry name" value="TONB_DEPENDENT_REC_1"/>
    <property type="match status" value="1"/>
</dbReference>
<feature type="region of interest" description="Disordered" evidence="1">
    <location>
        <begin position="306"/>
        <end position="328"/>
    </location>
</feature>
<proteinExistence type="predicted"/>
<dbReference type="Proteomes" id="UP001479933">
    <property type="component" value="Chromosome"/>
</dbReference>
<protein>
    <submittedName>
        <fullName evidence="3">DUF6049 family protein</fullName>
    </submittedName>
</protein>
<organism evidence="3 4">
    <name type="scientific">Gordonia hydrophobica</name>
    <dbReference type="NCBI Taxonomy" id="40516"/>
    <lineage>
        <taxon>Bacteria</taxon>
        <taxon>Bacillati</taxon>
        <taxon>Actinomycetota</taxon>
        <taxon>Actinomycetes</taxon>
        <taxon>Mycobacteriales</taxon>
        <taxon>Gordoniaceae</taxon>
        <taxon>Gordonia</taxon>
    </lineage>
</organism>
<feature type="compositionally biased region" description="Acidic residues" evidence="1">
    <location>
        <begin position="908"/>
        <end position="918"/>
    </location>
</feature>
<name>A0ABZ2U5S4_9ACTN</name>
<keyword evidence="4" id="KW-1185">Reference proteome</keyword>
<sequence length="918" mass="95737">MRKPQPHAISDATNRRQRRNPVDAGGARVAPPPVTADRTASRIVLLRLVVAAAVVILVALTTGTAPIAHAQPAGPTSYATLGLTEVTPTTVTSSTGETVTVRGKVVNTAGRAISGVQVRLKRAGPVTASYQLRSALTSPTTEFGVVSRSASVTDSLGTGKSADFSIDVPIDGPGGLALSKAGVYPLAVEVTGSPTNAGTLSIAESRTMIPVLSLPADRARARAYVDPATGDDTVPLLGRDGSISPNTASPASFTMLWPLAASPQEAPGILGGGTADLRLISDALGHSLSSDGRLGQALRGLEDLVGLNGDAEPDTATGTDAAPEPQTVDPVRDSICLAVDPDLLTTVSAMADGYLVTNDPGDPDAQTHDGSGAAAAAAWMKRLKQVAARMCVTALPYAQAGLASLRSINNDDLTARALLQPADTVDAVLGVKSVRGLAVPATGTLTDEGRNLLSAHGIGAAAVANTSLIPVSAADGAPTAGTESGRYTDSGVALQSYDIAISAALGSAGLTPVVPTIMPNWQQPNLSDESAVSRRQTAAASLAFPMLTAPEPTADGERRPHRLPTTGRSSFIMPPTYWSPTVDDARALRETARLLLSSGTARPVPLATVLDEMPAADARAQLDVPGDIAPDVADGYPITQHDAETIRQRLGRIDQLQAALVGRTDTVTTPAEYLAPLRDDLLRAVSSASTTDSTVAGDERNQRLTAVGKTLRTMQEGVSLLDPSGRYTLASERSPLLLVVRNTLALPIRVRLDIDAPDTLDIGDLGVFEIPASGTRQLQIPTHASSSEPATVNISLVTSSDVPLSTPVELSVYANAYGKGLFWITVGAAIILILLTARRLWHRFRGKPDPADEDRPEPDEEHREQATLSYQARLAASTRLGDEEHVDLATEREPSRQEDDRSDPNATSDEDGEPHERS</sequence>
<feature type="region of interest" description="Disordered" evidence="1">
    <location>
        <begin position="847"/>
        <end position="918"/>
    </location>
</feature>
<evidence type="ECO:0000313" key="3">
    <source>
        <dbReference type="EMBL" id="WYY08927.1"/>
    </source>
</evidence>
<feature type="compositionally biased region" description="Basic and acidic residues" evidence="1">
    <location>
        <begin position="880"/>
        <end position="903"/>
    </location>
</feature>
<dbReference type="RefSeq" id="WP_239589035.1">
    <property type="nucleotide sequence ID" value="NZ_CP136137.1"/>
</dbReference>
<dbReference type="InterPro" id="IPR010916">
    <property type="entry name" value="TonB_box_CS"/>
</dbReference>
<dbReference type="InterPro" id="IPR046112">
    <property type="entry name" value="DUF6049"/>
</dbReference>
<evidence type="ECO:0000313" key="4">
    <source>
        <dbReference type="Proteomes" id="UP001479933"/>
    </source>
</evidence>
<accession>A0ABZ2U5S4</accession>
<keyword evidence="2" id="KW-1133">Transmembrane helix</keyword>
<gene>
    <name evidence="3" type="ORF">RVF87_07705</name>
</gene>
<feature type="transmembrane region" description="Helical" evidence="2">
    <location>
        <begin position="820"/>
        <end position="837"/>
    </location>
</feature>